<feature type="transmembrane region" description="Helical" evidence="8">
    <location>
        <begin position="82"/>
        <end position="103"/>
    </location>
</feature>
<evidence type="ECO:0000256" key="6">
    <source>
        <dbReference type="ARBA" id="ARBA00022989"/>
    </source>
</evidence>
<feature type="transmembrane region" description="Helical" evidence="8">
    <location>
        <begin position="6"/>
        <end position="23"/>
    </location>
</feature>
<dbReference type="PROSITE" id="PS51202">
    <property type="entry name" value="RCK_C"/>
    <property type="match status" value="1"/>
</dbReference>
<dbReference type="Pfam" id="PF02080">
    <property type="entry name" value="TrkA_C"/>
    <property type="match status" value="1"/>
</dbReference>
<dbReference type="GO" id="GO:0015297">
    <property type="term" value="F:antiporter activity"/>
    <property type="evidence" value="ECO:0007669"/>
    <property type="project" value="InterPro"/>
</dbReference>
<dbReference type="eggNOG" id="COG0490">
    <property type="taxonomic scope" value="Bacteria"/>
</dbReference>
<keyword evidence="4" id="KW-0633">Potassium transport</keyword>
<evidence type="ECO:0000256" key="2">
    <source>
        <dbReference type="ARBA" id="ARBA00005551"/>
    </source>
</evidence>
<evidence type="ECO:0000256" key="7">
    <source>
        <dbReference type="ARBA" id="ARBA00023136"/>
    </source>
</evidence>
<keyword evidence="4" id="KW-0630">Potassium</keyword>
<dbReference type="InterPro" id="IPR006037">
    <property type="entry name" value="RCK_C"/>
</dbReference>
<feature type="transmembrane region" description="Helical" evidence="8">
    <location>
        <begin position="462"/>
        <end position="481"/>
    </location>
</feature>
<evidence type="ECO:0000313" key="10">
    <source>
        <dbReference type="EMBL" id="EDM81268.1"/>
    </source>
</evidence>
<feature type="transmembrane region" description="Helical" evidence="8">
    <location>
        <begin position="177"/>
        <end position="201"/>
    </location>
</feature>
<dbReference type="GO" id="GO:0008324">
    <property type="term" value="F:monoatomic cation transmembrane transporter activity"/>
    <property type="evidence" value="ECO:0007669"/>
    <property type="project" value="InterPro"/>
</dbReference>
<comment type="caution">
    <text evidence="10">The sequence shown here is derived from an EMBL/GenBank/DDBJ whole genome shotgun (WGS) entry which is preliminary data.</text>
</comment>
<sequence>MHHLVADLAIVLGVAAVVSLVFQRLGQSSVLGYLFAGLIVGPYIPIPIFADTERIAALSEFGVVLVMFAVGLEFSVRRLLKVLPVAGFAGGAQVCAMMALGWGLARVLGFELMDAVFLGACVAISSTMVVAKVFDERAPEPRVRELVFGVLVVQDLAAILLVAGLTTLASGASLDPAAIGAVLVKLVALLLVLTVAGLFVVPRLVRWVVDRGSTEALVVLSTALAFGLAHFAESLGYSVALGAFLAGTLVAESGRGHQIEALVHPVRDLFGAVFFVSVGMTVDPRVAVDYFGLAVLVSAVVIVGQFVVVSTAGILSGNGVRRSVTAGLSLGQIGEFAFIIAAIGASAGLVGPFLQPVVVTVAVITAFTTPLLARVSDRVATVVDGALPRPLQTFACLCESWFETARAKGGEPRRRSHLRSAAAVLVIDGVVVLSLWLLVAYFRGVLSGQVEAWTGAGEPWAGLLVAAAGLVVSLPLVITMLRTARRVGQLLADRVLPVRLDGELDLAAAPRRAFVVALQSMVVLAVSTPVVLFVTPFVGSSVGLLVLGVLGLGLGVVFWRSATNLQGHVRAGTAALVALVERQMTDEHDAAPIAGADALLPGLGATEAVLISAHAWACGRTLAELNLRALTGATVLAISHEGETRAMPSGQDRVDAGVTMILAGATHAVAAARELLERGPEGPPAAT</sequence>
<comment type="subcellular location">
    <subcellularLocation>
        <location evidence="1">Membrane</location>
        <topology evidence="1">Multi-pass membrane protein</topology>
    </subcellularLocation>
</comment>
<feature type="transmembrane region" description="Helical" evidence="8">
    <location>
        <begin position="327"/>
        <end position="347"/>
    </location>
</feature>
<proteinExistence type="inferred from homology"/>
<dbReference type="Pfam" id="PF00999">
    <property type="entry name" value="Na_H_Exchanger"/>
    <property type="match status" value="1"/>
</dbReference>
<dbReference type="GO" id="GO:0006813">
    <property type="term" value="P:potassium ion transport"/>
    <property type="evidence" value="ECO:0007669"/>
    <property type="project" value="UniProtKB-KW"/>
</dbReference>
<dbReference type="RefSeq" id="WP_006969545.1">
    <property type="nucleotide sequence ID" value="NZ_ABCS01000004.1"/>
</dbReference>
<dbReference type="Proteomes" id="UP000005801">
    <property type="component" value="Unassembled WGS sequence"/>
</dbReference>
<feature type="transmembrane region" description="Helical" evidence="8">
    <location>
        <begin position="213"/>
        <end position="231"/>
    </location>
</feature>
<feature type="transmembrane region" description="Helical" evidence="8">
    <location>
        <begin position="353"/>
        <end position="373"/>
    </location>
</feature>
<evidence type="ECO:0000313" key="11">
    <source>
        <dbReference type="Proteomes" id="UP000005801"/>
    </source>
</evidence>
<evidence type="ECO:0000256" key="3">
    <source>
        <dbReference type="ARBA" id="ARBA00022448"/>
    </source>
</evidence>
<accession>A6FYJ6</accession>
<keyword evidence="3" id="KW-0813">Transport</keyword>
<keyword evidence="4" id="KW-0406">Ion transport</keyword>
<keyword evidence="11" id="KW-1185">Reference proteome</keyword>
<dbReference type="SUPFAM" id="SSF116726">
    <property type="entry name" value="TrkA C-terminal domain-like"/>
    <property type="match status" value="1"/>
</dbReference>
<dbReference type="Gene3D" id="1.20.1530.20">
    <property type="match status" value="1"/>
</dbReference>
<dbReference type="InterPro" id="IPR006153">
    <property type="entry name" value="Cation/H_exchanger_TM"/>
</dbReference>
<keyword evidence="5 8" id="KW-0812">Transmembrane</keyword>
<evidence type="ECO:0000259" key="9">
    <source>
        <dbReference type="PROSITE" id="PS51202"/>
    </source>
</evidence>
<feature type="transmembrane region" description="Helical" evidence="8">
    <location>
        <begin position="290"/>
        <end position="315"/>
    </location>
</feature>
<keyword evidence="7 8" id="KW-0472">Membrane</keyword>
<feature type="transmembrane region" description="Helical" evidence="8">
    <location>
        <begin position="540"/>
        <end position="559"/>
    </location>
</feature>
<dbReference type="InterPro" id="IPR036721">
    <property type="entry name" value="RCK_C_sf"/>
</dbReference>
<evidence type="ECO:0000256" key="5">
    <source>
        <dbReference type="ARBA" id="ARBA00022692"/>
    </source>
</evidence>
<dbReference type="OrthoDB" id="9781411at2"/>
<feature type="transmembrane region" description="Helical" evidence="8">
    <location>
        <begin position="115"/>
        <end position="134"/>
    </location>
</feature>
<name>A6FYJ6_9BACT</name>
<feature type="transmembrane region" description="Helical" evidence="8">
    <location>
        <begin position="146"/>
        <end position="165"/>
    </location>
</feature>
<evidence type="ECO:0000256" key="4">
    <source>
        <dbReference type="ARBA" id="ARBA00022538"/>
    </source>
</evidence>
<protein>
    <submittedName>
        <fullName evidence="10">Putative transporter</fullName>
    </submittedName>
</protein>
<comment type="similarity">
    <text evidence="2">Belongs to the monovalent cation:proton antiporter 2 (CPA2) transporter (TC 2.A.37) family.</text>
</comment>
<evidence type="ECO:0000256" key="1">
    <source>
        <dbReference type="ARBA" id="ARBA00004141"/>
    </source>
</evidence>
<dbReference type="STRING" id="391625.PPSIR1_40330"/>
<dbReference type="GO" id="GO:1902600">
    <property type="term" value="P:proton transmembrane transport"/>
    <property type="evidence" value="ECO:0007669"/>
    <property type="project" value="InterPro"/>
</dbReference>
<reference evidence="10 11" key="1">
    <citation type="submission" date="2007-06" db="EMBL/GenBank/DDBJ databases">
        <authorList>
            <person name="Shimkets L."/>
            <person name="Ferriera S."/>
            <person name="Johnson J."/>
            <person name="Kravitz S."/>
            <person name="Beeson K."/>
            <person name="Sutton G."/>
            <person name="Rogers Y.-H."/>
            <person name="Friedman R."/>
            <person name="Frazier M."/>
            <person name="Venter J.C."/>
        </authorList>
    </citation>
    <scope>NUCLEOTIDE SEQUENCE [LARGE SCALE GENOMIC DNA]</scope>
    <source>
        <strain evidence="10 11">SIR-1</strain>
    </source>
</reference>
<feature type="transmembrane region" description="Helical" evidence="8">
    <location>
        <begin position="513"/>
        <end position="534"/>
    </location>
</feature>
<dbReference type="InterPro" id="IPR038770">
    <property type="entry name" value="Na+/solute_symporter_sf"/>
</dbReference>
<dbReference type="eggNOG" id="COG0475">
    <property type="taxonomic scope" value="Bacteria"/>
</dbReference>
<feature type="domain" description="RCK C-terminal" evidence="9">
    <location>
        <begin position="594"/>
        <end position="678"/>
    </location>
</feature>
<dbReference type="GO" id="GO:0016020">
    <property type="term" value="C:membrane"/>
    <property type="evidence" value="ECO:0007669"/>
    <property type="project" value="UniProtKB-SubCell"/>
</dbReference>
<dbReference type="PANTHER" id="PTHR42751">
    <property type="entry name" value="SODIUM/HYDROGEN EXCHANGER FAMILY/TRKA DOMAIN PROTEIN"/>
    <property type="match status" value="1"/>
</dbReference>
<feature type="transmembrane region" description="Helical" evidence="8">
    <location>
        <begin position="30"/>
        <end position="49"/>
    </location>
</feature>
<dbReference type="Gene3D" id="3.30.70.1450">
    <property type="entry name" value="Regulator of K+ conductance, C-terminal domain"/>
    <property type="match status" value="1"/>
</dbReference>
<keyword evidence="6 8" id="KW-1133">Transmembrane helix</keyword>
<dbReference type="EMBL" id="ABCS01000004">
    <property type="protein sequence ID" value="EDM81268.1"/>
    <property type="molecule type" value="Genomic_DNA"/>
</dbReference>
<feature type="transmembrane region" description="Helical" evidence="8">
    <location>
        <begin position="55"/>
        <end position="75"/>
    </location>
</feature>
<evidence type="ECO:0000256" key="8">
    <source>
        <dbReference type="SAM" id="Phobius"/>
    </source>
</evidence>
<organism evidence="10 11">
    <name type="scientific">Plesiocystis pacifica SIR-1</name>
    <dbReference type="NCBI Taxonomy" id="391625"/>
    <lineage>
        <taxon>Bacteria</taxon>
        <taxon>Pseudomonadati</taxon>
        <taxon>Myxococcota</taxon>
        <taxon>Polyangia</taxon>
        <taxon>Nannocystales</taxon>
        <taxon>Nannocystaceae</taxon>
        <taxon>Plesiocystis</taxon>
    </lineage>
</organism>
<feature type="transmembrane region" description="Helical" evidence="8">
    <location>
        <begin position="421"/>
        <end position="442"/>
    </location>
</feature>
<dbReference type="PANTHER" id="PTHR42751:SF3">
    <property type="entry name" value="SODIUM_GLUTAMATE SYMPORTER"/>
    <property type="match status" value="1"/>
</dbReference>
<dbReference type="AlphaFoldDB" id="A6FYJ6"/>
<gene>
    <name evidence="10" type="ORF">PPSIR1_40330</name>
</gene>